<reference evidence="1" key="1">
    <citation type="journal article" date="2020" name="Nat. Commun.">
        <title>Large-scale genome sequencing of mycorrhizal fungi provides insights into the early evolution of symbiotic traits.</title>
        <authorList>
            <person name="Miyauchi S."/>
            <person name="Kiss E."/>
            <person name="Kuo A."/>
            <person name="Drula E."/>
            <person name="Kohler A."/>
            <person name="Sanchez-Garcia M."/>
            <person name="Morin E."/>
            <person name="Andreopoulos B."/>
            <person name="Barry K.W."/>
            <person name="Bonito G."/>
            <person name="Buee M."/>
            <person name="Carver A."/>
            <person name="Chen C."/>
            <person name="Cichocki N."/>
            <person name="Clum A."/>
            <person name="Culley D."/>
            <person name="Crous P.W."/>
            <person name="Fauchery L."/>
            <person name="Girlanda M."/>
            <person name="Hayes R.D."/>
            <person name="Keri Z."/>
            <person name="LaButti K."/>
            <person name="Lipzen A."/>
            <person name="Lombard V."/>
            <person name="Magnuson J."/>
            <person name="Maillard F."/>
            <person name="Murat C."/>
            <person name="Nolan M."/>
            <person name="Ohm R.A."/>
            <person name="Pangilinan J."/>
            <person name="Pereira M.F."/>
            <person name="Perotto S."/>
            <person name="Peter M."/>
            <person name="Pfister S."/>
            <person name="Riley R."/>
            <person name="Sitrit Y."/>
            <person name="Stielow J.B."/>
            <person name="Szollosi G."/>
            <person name="Zifcakova L."/>
            <person name="Stursova M."/>
            <person name="Spatafora J.W."/>
            <person name="Tedersoo L."/>
            <person name="Vaario L.M."/>
            <person name="Yamada A."/>
            <person name="Yan M."/>
            <person name="Wang P."/>
            <person name="Xu J."/>
            <person name="Bruns T."/>
            <person name="Baldrian P."/>
            <person name="Vilgalys R."/>
            <person name="Dunand C."/>
            <person name="Henrissat B."/>
            <person name="Grigoriev I.V."/>
            <person name="Hibbett D."/>
            <person name="Nagy L.G."/>
            <person name="Martin F.M."/>
        </authorList>
    </citation>
    <scope>NUCLEOTIDE SEQUENCE</scope>
    <source>
        <strain evidence="1">UP504</strain>
    </source>
</reference>
<accession>A0A9P6DNS3</accession>
<gene>
    <name evidence="1" type="ORF">BS47DRAFT_1368453</name>
</gene>
<protein>
    <submittedName>
        <fullName evidence="1">Uncharacterized protein</fullName>
    </submittedName>
</protein>
<evidence type="ECO:0000313" key="2">
    <source>
        <dbReference type="Proteomes" id="UP000886523"/>
    </source>
</evidence>
<dbReference type="OrthoDB" id="3326114at2759"/>
<organism evidence="1 2">
    <name type="scientific">Hydnum rufescens UP504</name>
    <dbReference type="NCBI Taxonomy" id="1448309"/>
    <lineage>
        <taxon>Eukaryota</taxon>
        <taxon>Fungi</taxon>
        <taxon>Dikarya</taxon>
        <taxon>Basidiomycota</taxon>
        <taxon>Agaricomycotina</taxon>
        <taxon>Agaricomycetes</taxon>
        <taxon>Cantharellales</taxon>
        <taxon>Hydnaceae</taxon>
        <taxon>Hydnum</taxon>
    </lineage>
</organism>
<dbReference type="Proteomes" id="UP000886523">
    <property type="component" value="Unassembled WGS sequence"/>
</dbReference>
<sequence length="194" mass="20831">MGLNSPLSASITAIMPEMSMPTVQAQHLSFPSVIGSDSEDTLALNISFFIGNMPHTITEDTITFISGLIRIQKTPDEFIGTIDTVSINMILNADHMSSLDPDSNSTAMFQLTGSVTAVTDCSFTIEMGHYSFEELTYFPCSPTTSTPSPTRSPTKKLLFKQKADGNGEGSSCTKIQPLPITANVTHTNDSSTIP</sequence>
<evidence type="ECO:0000313" key="1">
    <source>
        <dbReference type="EMBL" id="KAF9504940.1"/>
    </source>
</evidence>
<dbReference type="EMBL" id="MU129184">
    <property type="protein sequence ID" value="KAF9504940.1"/>
    <property type="molecule type" value="Genomic_DNA"/>
</dbReference>
<comment type="caution">
    <text evidence="1">The sequence shown here is derived from an EMBL/GenBank/DDBJ whole genome shotgun (WGS) entry which is preliminary data.</text>
</comment>
<proteinExistence type="predicted"/>
<keyword evidence="2" id="KW-1185">Reference proteome</keyword>
<name>A0A9P6DNS3_9AGAM</name>
<dbReference type="AlphaFoldDB" id="A0A9P6DNS3"/>